<gene>
    <name evidence="1" type="ORF">AADV58_16740</name>
</gene>
<dbReference type="Proteomes" id="UP001479520">
    <property type="component" value="Plasmid unnamed1"/>
</dbReference>
<dbReference type="EMBL" id="CP151407">
    <property type="protein sequence ID" value="WZJ23404.1"/>
    <property type="molecule type" value="Genomic_DNA"/>
</dbReference>
<name>A0ABZ2XL99_9RHOO</name>
<keyword evidence="1" id="KW-0614">Plasmid</keyword>
<geneLocation type="plasmid" evidence="1 2">
    <name>unnamed1</name>
</geneLocation>
<keyword evidence="2" id="KW-1185">Reference proteome</keyword>
<evidence type="ECO:0000313" key="2">
    <source>
        <dbReference type="Proteomes" id="UP001479520"/>
    </source>
</evidence>
<proteinExistence type="predicted"/>
<sequence>MGATVTCSKRVGVFQNDDGQTMYVLFESTYEKNCYPHVPHESASTFGDIHAVMARIFAWASNCEGGMLQGKGGWIKPESYIDGWLNALADPVPLSPEQIVDIKIGGGLYSLPKDLEPQIIEAIKFDGEACSILSVGGTISRRIGSKTVCAIMALGIQAWRVDLKCRVDDSIDVRGLQYAPDERKFTGEVPVVASFAALDKSFLTKSGSQWIGIGQDWQAIAKYIEGLAETVIEYPGNARRLIKAYRESLKSAPALRDSAELVFHKSGEAEYDWDEKTLSSVASKLGRALPFAISVGEFMAAIDAAEDRQMLIYEVDRLLMQGLVHIVLPNGEADLSPAEMQAPAPALKAAKPKAGLKLVVGKQTFELVRPAGPRKGWVAKCIESGNLYRLMAKQVTEALHGLAA</sequence>
<reference evidence="1 2" key="1">
    <citation type="submission" date="2024-04" db="EMBL/GenBank/DDBJ databases">
        <title>Dissimilatory iodate-reducing microorganisms contribute to the enrichment of iodine in groundwater.</title>
        <authorList>
            <person name="Jiang Z."/>
        </authorList>
    </citation>
    <scope>NUCLEOTIDE SEQUENCE [LARGE SCALE GENOMIC DNA]</scope>
    <source>
        <strain evidence="1 2">NCP973</strain>
        <plasmid evidence="1 2">unnamed1</plasmid>
    </source>
</reference>
<protein>
    <submittedName>
        <fullName evidence="1">Uncharacterized protein</fullName>
    </submittedName>
</protein>
<organism evidence="1 2">
    <name type="scientific">Azonexus hydrophilus</name>
    <dbReference type="NCBI Taxonomy" id="418702"/>
    <lineage>
        <taxon>Bacteria</taxon>
        <taxon>Pseudomonadati</taxon>
        <taxon>Pseudomonadota</taxon>
        <taxon>Betaproteobacteria</taxon>
        <taxon>Rhodocyclales</taxon>
        <taxon>Azonexaceae</taxon>
        <taxon>Azonexus</taxon>
    </lineage>
</organism>
<dbReference type="RefSeq" id="WP_341744736.1">
    <property type="nucleotide sequence ID" value="NZ_CP151407.1"/>
</dbReference>
<accession>A0ABZ2XL99</accession>
<evidence type="ECO:0000313" key="1">
    <source>
        <dbReference type="EMBL" id="WZJ23404.1"/>
    </source>
</evidence>